<dbReference type="InterPro" id="IPR052225">
    <property type="entry name" value="Ser/Arg_repetitive_matrix"/>
</dbReference>
<evidence type="ECO:0000313" key="5">
    <source>
        <dbReference type="Proteomes" id="UP000236333"/>
    </source>
</evidence>
<name>A0A2J7ZWD2_9CHLO</name>
<dbReference type="Proteomes" id="UP000236333">
    <property type="component" value="Unassembled WGS sequence"/>
</dbReference>
<keyword evidence="5" id="KW-1185">Reference proteome</keyword>
<evidence type="ECO:0000259" key="3">
    <source>
        <dbReference type="Pfam" id="PF01480"/>
    </source>
</evidence>
<evidence type="ECO:0000256" key="1">
    <source>
        <dbReference type="ARBA" id="ARBA00022664"/>
    </source>
</evidence>
<reference evidence="4 5" key="1">
    <citation type="journal article" date="2017" name="Mol. Biol. Evol.">
        <title>The 4-celled Tetrabaena socialis nuclear genome reveals the essential components for genetic control of cell number at the origin of multicellularity in the volvocine lineage.</title>
        <authorList>
            <person name="Featherston J."/>
            <person name="Arakaki Y."/>
            <person name="Hanschen E.R."/>
            <person name="Ferris P.J."/>
            <person name="Michod R.E."/>
            <person name="Olson B.J.S.C."/>
            <person name="Nozaki H."/>
            <person name="Durand P.M."/>
        </authorList>
    </citation>
    <scope>NUCLEOTIDE SEQUENCE [LARGE SCALE GENOMIC DNA]</scope>
    <source>
        <strain evidence="4 5">NIES-571</strain>
    </source>
</reference>
<dbReference type="GO" id="GO:0005681">
    <property type="term" value="C:spliceosomal complex"/>
    <property type="evidence" value="ECO:0007669"/>
    <property type="project" value="TreeGrafter"/>
</dbReference>
<dbReference type="InterPro" id="IPR002483">
    <property type="entry name" value="PWI_dom"/>
</dbReference>
<dbReference type="InterPro" id="IPR036483">
    <property type="entry name" value="PWI_dom_sf"/>
</dbReference>
<dbReference type="OrthoDB" id="163257at2759"/>
<dbReference type="SUPFAM" id="SSF101233">
    <property type="entry name" value="PWI domain"/>
    <property type="match status" value="1"/>
</dbReference>
<feature type="domain" description="PWI" evidence="3">
    <location>
        <begin position="52"/>
        <end position="85"/>
    </location>
</feature>
<evidence type="ECO:0000256" key="2">
    <source>
        <dbReference type="SAM" id="MobiDB-lite"/>
    </source>
</evidence>
<dbReference type="Pfam" id="PF01480">
    <property type="entry name" value="PWI"/>
    <property type="match status" value="1"/>
</dbReference>
<organism evidence="4 5">
    <name type="scientific">Tetrabaena socialis</name>
    <dbReference type="NCBI Taxonomy" id="47790"/>
    <lineage>
        <taxon>Eukaryota</taxon>
        <taxon>Viridiplantae</taxon>
        <taxon>Chlorophyta</taxon>
        <taxon>core chlorophytes</taxon>
        <taxon>Chlorophyceae</taxon>
        <taxon>CS clade</taxon>
        <taxon>Chlamydomonadales</taxon>
        <taxon>Tetrabaenaceae</taxon>
        <taxon>Tetrabaena</taxon>
    </lineage>
</organism>
<evidence type="ECO:0000313" key="4">
    <source>
        <dbReference type="EMBL" id="PNH04601.1"/>
    </source>
</evidence>
<dbReference type="Gene3D" id="1.20.1390.10">
    <property type="entry name" value="PWI domain"/>
    <property type="match status" value="1"/>
</dbReference>
<proteinExistence type="predicted"/>
<gene>
    <name evidence="4" type="ORF">TSOC_009215</name>
</gene>
<feature type="compositionally biased region" description="Gly residues" evidence="2">
    <location>
        <begin position="232"/>
        <end position="242"/>
    </location>
</feature>
<dbReference type="PANTHER" id="PTHR23148:SF0">
    <property type="entry name" value="SERINE_ARGININE REPETITIVE MATRIX PROTEIN 1"/>
    <property type="match status" value="1"/>
</dbReference>
<sequence length="269" mass="28947">MSGLGGFRGVSAGQDARFSDKAKKNLKDLIKAGKVPKELELKVDLKKVNWPVMHEWICKRVTQLLGGLEEEVLIQMIYNFLEDQEPRLVSRCATVKDPGSNMLPPGAPQDCRDRVGGREAPQPAPREAGLQASPSRSPRKADKEEAPSPVRDTEPAEARVDKDDAQPAADGHTPGAKDGTERGHKSKGKDKKKHKKEHKEHKEHKKKHKKERREGEGGGGGRGSEDEEEGGKGGAGGGGAGGSDREGGDVSDPELAELRAKALQSAKTL</sequence>
<comment type="caution">
    <text evidence="4">The sequence shown here is derived from an EMBL/GenBank/DDBJ whole genome shotgun (WGS) entry which is preliminary data.</text>
</comment>
<dbReference type="PANTHER" id="PTHR23148">
    <property type="entry name" value="SERINE/ARGININE REGULATED NUCLEAR MATRIX PROTEIN"/>
    <property type="match status" value="1"/>
</dbReference>
<protein>
    <submittedName>
        <fullName evidence="4">Serine/arginine repetitive matrix protein 1</fullName>
    </submittedName>
</protein>
<dbReference type="EMBL" id="PGGS01000374">
    <property type="protein sequence ID" value="PNH04601.1"/>
    <property type="molecule type" value="Genomic_DNA"/>
</dbReference>
<dbReference type="GO" id="GO:0006397">
    <property type="term" value="P:mRNA processing"/>
    <property type="evidence" value="ECO:0007669"/>
    <property type="project" value="UniProtKB-KW"/>
</dbReference>
<keyword evidence="1" id="KW-0507">mRNA processing</keyword>
<feature type="region of interest" description="Disordered" evidence="2">
    <location>
        <begin position="96"/>
        <end position="269"/>
    </location>
</feature>
<dbReference type="GO" id="GO:0003723">
    <property type="term" value="F:RNA binding"/>
    <property type="evidence" value="ECO:0007669"/>
    <property type="project" value="TreeGrafter"/>
</dbReference>
<feature type="compositionally biased region" description="Basic and acidic residues" evidence="2">
    <location>
        <begin position="139"/>
        <end position="165"/>
    </location>
</feature>
<dbReference type="GO" id="GO:0048024">
    <property type="term" value="P:regulation of mRNA splicing, via spliceosome"/>
    <property type="evidence" value="ECO:0007669"/>
    <property type="project" value="TreeGrafter"/>
</dbReference>
<accession>A0A2J7ZWD2</accession>
<dbReference type="AlphaFoldDB" id="A0A2J7ZWD2"/>
<feature type="compositionally biased region" description="Basic residues" evidence="2">
    <location>
        <begin position="184"/>
        <end position="211"/>
    </location>
</feature>